<sequence length="73" mass="8224">MAATNCLNDKQPKLAYGPSSATLHVEGREQSDPNGCFTQRLEAIFTGFWAQLEERLATSPHQHLREACRTKQH</sequence>
<keyword evidence="2" id="KW-1185">Reference proteome</keyword>
<name>A0AAD1SDQ5_PELCU</name>
<dbReference type="AlphaFoldDB" id="A0AAD1SDQ5"/>
<dbReference type="Proteomes" id="UP001295444">
    <property type="component" value="Chromosome 05"/>
</dbReference>
<proteinExistence type="predicted"/>
<evidence type="ECO:0000313" key="1">
    <source>
        <dbReference type="EMBL" id="CAH2296441.1"/>
    </source>
</evidence>
<reference evidence="1" key="1">
    <citation type="submission" date="2022-03" db="EMBL/GenBank/DDBJ databases">
        <authorList>
            <person name="Alioto T."/>
            <person name="Alioto T."/>
            <person name="Gomez Garrido J."/>
        </authorList>
    </citation>
    <scope>NUCLEOTIDE SEQUENCE</scope>
</reference>
<gene>
    <name evidence="1" type="ORF">PECUL_23A056366</name>
</gene>
<accession>A0AAD1SDQ5</accession>
<evidence type="ECO:0000313" key="2">
    <source>
        <dbReference type="Proteomes" id="UP001295444"/>
    </source>
</evidence>
<dbReference type="EMBL" id="OW240916">
    <property type="protein sequence ID" value="CAH2296441.1"/>
    <property type="molecule type" value="Genomic_DNA"/>
</dbReference>
<organism evidence="1 2">
    <name type="scientific">Pelobates cultripes</name>
    <name type="common">Western spadefoot toad</name>
    <dbReference type="NCBI Taxonomy" id="61616"/>
    <lineage>
        <taxon>Eukaryota</taxon>
        <taxon>Metazoa</taxon>
        <taxon>Chordata</taxon>
        <taxon>Craniata</taxon>
        <taxon>Vertebrata</taxon>
        <taxon>Euteleostomi</taxon>
        <taxon>Amphibia</taxon>
        <taxon>Batrachia</taxon>
        <taxon>Anura</taxon>
        <taxon>Pelobatoidea</taxon>
        <taxon>Pelobatidae</taxon>
        <taxon>Pelobates</taxon>
    </lineage>
</organism>
<feature type="non-terminal residue" evidence="1">
    <location>
        <position position="73"/>
    </location>
</feature>
<protein>
    <submittedName>
        <fullName evidence="1">Uncharacterized protein</fullName>
    </submittedName>
</protein>